<keyword evidence="12" id="KW-1185">Reference proteome</keyword>
<comment type="similarity">
    <text evidence="1 10">Belongs to the alphaproteobacteria porin family.</text>
</comment>
<comment type="function">
    <text evidence="10">Forms passive diffusion pores that allow small molecular weight hydrophilic materials across the outer membrane.</text>
</comment>
<evidence type="ECO:0000256" key="1">
    <source>
        <dbReference type="ARBA" id="ARBA00009521"/>
    </source>
</evidence>
<gene>
    <name evidence="11" type="ORF">SAMN02982931_03186</name>
</gene>
<proteinExistence type="inferred from homology"/>
<reference evidence="11 12" key="1">
    <citation type="submission" date="2016-10" db="EMBL/GenBank/DDBJ databases">
        <authorList>
            <person name="de Groot N.N."/>
        </authorList>
    </citation>
    <scope>NUCLEOTIDE SEQUENCE [LARGE SCALE GENOMIC DNA]</scope>
    <source>
        <strain evidence="11 12">ATCC 35022</strain>
    </source>
</reference>
<feature type="chain" id="PRO_5011331860" description="Porin" evidence="10">
    <location>
        <begin position="23"/>
        <end position="395"/>
    </location>
</feature>
<keyword evidence="7 10" id="KW-0626">Porin</keyword>
<evidence type="ECO:0000256" key="6">
    <source>
        <dbReference type="ARBA" id="ARBA00023065"/>
    </source>
</evidence>
<evidence type="ECO:0000256" key="8">
    <source>
        <dbReference type="ARBA" id="ARBA00023136"/>
    </source>
</evidence>
<dbReference type="Proteomes" id="UP000199071">
    <property type="component" value="Unassembled WGS sequence"/>
</dbReference>
<keyword evidence="4 10" id="KW-0812">Transmembrane</keyword>
<dbReference type="GO" id="GO:0006811">
    <property type="term" value="P:monoatomic ion transport"/>
    <property type="evidence" value="ECO:0007669"/>
    <property type="project" value="UniProtKB-KW"/>
</dbReference>
<evidence type="ECO:0000256" key="10">
    <source>
        <dbReference type="RuleBase" id="RU364005"/>
    </source>
</evidence>
<keyword evidence="8 10" id="KW-0472">Membrane</keyword>
<evidence type="ECO:0000256" key="7">
    <source>
        <dbReference type="ARBA" id="ARBA00023114"/>
    </source>
</evidence>
<name>A0A1G6D9C1_9HYPH</name>
<evidence type="ECO:0000256" key="3">
    <source>
        <dbReference type="ARBA" id="ARBA00022452"/>
    </source>
</evidence>
<comment type="domain">
    <text evidence="10">Consists of 16-stranded beta-barrel sheets, with large surface-exposed loops, that form a transmembrane pore at the center of each barrel. The pore is partially ocluded by a peptide loop that folds into the pore lumen.</text>
</comment>
<evidence type="ECO:0000313" key="12">
    <source>
        <dbReference type="Proteomes" id="UP000199071"/>
    </source>
</evidence>
<evidence type="ECO:0000256" key="9">
    <source>
        <dbReference type="ARBA" id="ARBA00023237"/>
    </source>
</evidence>
<dbReference type="Pfam" id="PF02530">
    <property type="entry name" value="Porin_2"/>
    <property type="match status" value="1"/>
</dbReference>
<dbReference type="RefSeq" id="WP_090877677.1">
    <property type="nucleotide sequence ID" value="NZ_FMXQ01000006.1"/>
</dbReference>
<dbReference type="STRING" id="665467.SAMN02982931_03186"/>
<evidence type="ECO:0000256" key="4">
    <source>
        <dbReference type="ARBA" id="ARBA00022692"/>
    </source>
</evidence>
<dbReference type="GO" id="GO:0046930">
    <property type="term" value="C:pore complex"/>
    <property type="evidence" value="ECO:0007669"/>
    <property type="project" value="UniProtKB-KW"/>
</dbReference>
<evidence type="ECO:0000256" key="2">
    <source>
        <dbReference type="ARBA" id="ARBA00022448"/>
    </source>
</evidence>
<dbReference type="GO" id="GO:0009279">
    <property type="term" value="C:cell outer membrane"/>
    <property type="evidence" value="ECO:0007669"/>
    <property type="project" value="UniProtKB-SubCell"/>
</dbReference>
<keyword evidence="3 10" id="KW-1134">Transmembrane beta strand</keyword>
<evidence type="ECO:0000256" key="5">
    <source>
        <dbReference type="ARBA" id="ARBA00022729"/>
    </source>
</evidence>
<sequence>MKLKALFLGTAAAFAVSGGAQAADLALAVEPIDYVKVCDAFGTGYYYIPGTDTCLKVGGYIQMDIWFYSDNYKVGNYFNVANQLTGATTDPSNPLANVNGVVAGDLYALDDYSAAWEFKTEAGVNFTAKSMGDLGPIVTNFNFVTVSNNFDGTNGVDKEVRFDGGYGAIGPMMFGWTASTFDVGGGYTYDGAVRSDKKTDQFRLSYLMGTWGIMLGLEDPRDRYSGAKNATGDYPDIVLALTGGVGGFDMKLSGAVTDRTSGTGWGVALAAEGEIGGGFKLKAAGAYSDNAKSFTGGSNCSDTFSGGKFRGCDDGEWWSAFVSGSFALSGNMDVAATASWQDTADSRKNMGTFTGALGIYYHPTSNSEIGAEVLYTDPESGDSTTGGHLRWKTSF</sequence>
<dbReference type="EMBL" id="FMXQ01000006">
    <property type="protein sequence ID" value="SDB41746.1"/>
    <property type="molecule type" value="Genomic_DNA"/>
</dbReference>
<evidence type="ECO:0000313" key="11">
    <source>
        <dbReference type="EMBL" id="SDB41746.1"/>
    </source>
</evidence>
<keyword evidence="6 10" id="KW-0406">Ion transport</keyword>
<accession>A0A1G6D9C1</accession>
<keyword evidence="9 10" id="KW-0998">Cell outer membrane</keyword>
<dbReference type="InterPro" id="IPR003684">
    <property type="entry name" value="Porin_alphabac"/>
</dbReference>
<feature type="signal peptide" evidence="10">
    <location>
        <begin position="1"/>
        <end position="22"/>
    </location>
</feature>
<organism evidence="11 12">
    <name type="scientific">Bauldia litoralis</name>
    <dbReference type="NCBI Taxonomy" id="665467"/>
    <lineage>
        <taxon>Bacteria</taxon>
        <taxon>Pseudomonadati</taxon>
        <taxon>Pseudomonadota</taxon>
        <taxon>Alphaproteobacteria</taxon>
        <taxon>Hyphomicrobiales</taxon>
        <taxon>Kaistiaceae</taxon>
        <taxon>Bauldia</taxon>
    </lineage>
</organism>
<comment type="subcellular location">
    <subcellularLocation>
        <location evidence="10">Cell outer membrane</location>
        <topology evidence="10">Multi-pass membrane protein</topology>
    </subcellularLocation>
</comment>
<protein>
    <recommendedName>
        <fullName evidence="10">Porin</fullName>
    </recommendedName>
</protein>
<dbReference type="AlphaFoldDB" id="A0A1G6D9C1"/>
<dbReference type="GO" id="GO:0015288">
    <property type="term" value="F:porin activity"/>
    <property type="evidence" value="ECO:0007669"/>
    <property type="project" value="UniProtKB-KW"/>
</dbReference>
<keyword evidence="5 10" id="KW-0732">Signal</keyword>
<dbReference type="OrthoDB" id="7801681at2"/>
<keyword evidence="2 10" id="KW-0813">Transport</keyword>